<evidence type="ECO:0000313" key="2">
    <source>
        <dbReference type="WBParaSite" id="JU765_v2.g8132.t1"/>
    </source>
</evidence>
<dbReference type="Proteomes" id="UP000887576">
    <property type="component" value="Unplaced"/>
</dbReference>
<name>A0AC34RLY9_9BILA</name>
<reference evidence="2" key="1">
    <citation type="submission" date="2022-11" db="UniProtKB">
        <authorList>
            <consortium name="WormBaseParasite"/>
        </authorList>
    </citation>
    <scope>IDENTIFICATION</scope>
</reference>
<organism evidence="1 2">
    <name type="scientific">Panagrolaimus sp. JU765</name>
    <dbReference type="NCBI Taxonomy" id="591449"/>
    <lineage>
        <taxon>Eukaryota</taxon>
        <taxon>Metazoa</taxon>
        <taxon>Ecdysozoa</taxon>
        <taxon>Nematoda</taxon>
        <taxon>Chromadorea</taxon>
        <taxon>Rhabditida</taxon>
        <taxon>Tylenchina</taxon>
        <taxon>Panagrolaimomorpha</taxon>
        <taxon>Panagrolaimoidea</taxon>
        <taxon>Panagrolaimidae</taxon>
        <taxon>Panagrolaimus</taxon>
    </lineage>
</organism>
<proteinExistence type="predicted"/>
<dbReference type="WBParaSite" id="JU765_v2.g8132.t1">
    <property type="protein sequence ID" value="JU765_v2.g8132.t1"/>
    <property type="gene ID" value="JU765_v2.g8132"/>
</dbReference>
<sequence>MWIIFGIIYLFLPSFYTFRCYSCANDFVVWNWRHFFLKRNYGISSSDNLCAHYDYDPSLSNECLSSCFVFYLNGTDKETGLVTNLGIGRGCSAQFLSDEQYNQRALGVYTKPSMVSQYLSHDFDKYDIHEFWCFCAGSRCNTDECFSHWTSHQSYHHGYYRTGGRRASQPFWNDPYHSGYYNNSSTFFKNISLSILFIVVLIFFNT</sequence>
<protein>
    <submittedName>
        <fullName evidence="2">Caenorhabditis elegans ly-6-related family-containing protein</fullName>
    </submittedName>
</protein>
<evidence type="ECO:0000313" key="1">
    <source>
        <dbReference type="Proteomes" id="UP000887576"/>
    </source>
</evidence>
<accession>A0AC34RLY9</accession>